<feature type="binding site" evidence="5">
    <location>
        <position position="9"/>
    </location>
    <ligand>
        <name>Mg(2+)</name>
        <dbReference type="ChEBI" id="CHEBI:18420"/>
        <label>1</label>
    </ligand>
</feature>
<dbReference type="SUPFAM" id="SSF56219">
    <property type="entry name" value="DNase I-like"/>
    <property type="match status" value="2"/>
</dbReference>
<dbReference type="InterPro" id="IPR004808">
    <property type="entry name" value="AP_endonuc_1"/>
</dbReference>
<dbReference type="GO" id="GO:0008081">
    <property type="term" value="F:phosphoric diester hydrolase activity"/>
    <property type="evidence" value="ECO:0007669"/>
    <property type="project" value="TreeGrafter"/>
</dbReference>
<dbReference type="PROSITE" id="PS51435">
    <property type="entry name" value="AP_NUCLEASE_F1_4"/>
    <property type="match status" value="1"/>
</dbReference>
<dbReference type="InterPro" id="IPR005135">
    <property type="entry name" value="Endo/exonuclease/phosphatase"/>
</dbReference>
<dbReference type="GO" id="GO:0006284">
    <property type="term" value="P:base-excision repair"/>
    <property type="evidence" value="ECO:0007669"/>
    <property type="project" value="TreeGrafter"/>
</dbReference>
<dbReference type="PANTHER" id="PTHR22748:SF6">
    <property type="entry name" value="DNA-(APURINIC OR APYRIMIDINIC SITE) ENDONUCLEASE"/>
    <property type="match status" value="1"/>
</dbReference>
<feature type="compositionally biased region" description="Pro residues" evidence="7">
    <location>
        <begin position="322"/>
        <end position="334"/>
    </location>
</feature>
<feature type="region of interest" description="Disordered" evidence="7">
    <location>
        <begin position="772"/>
        <end position="844"/>
    </location>
</feature>
<dbReference type="GeneID" id="16069830"/>
<accession>F2UNJ6</accession>
<evidence type="ECO:0000256" key="1">
    <source>
        <dbReference type="ARBA" id="ARBA00007092"/>
    </source>
</evidence>
<evidence type="ECO:0000256" key="6">
    <source>
        <dbReference type="PIRSR" id="PIRSR604808-3"/>
    </source>
</evidence>
<evidence type="ECO:0000256" key="5">
    <source>
        <dbReference type="PIRSR" id="PIRSR604808-2"/>
    </source>
</evidence>
<reference evidence="10" key="1">
    <citation type="submission" date="2009-08" db="EMBL/GenBank/DDBJ databases">
        <title>Annotation of Salpingoeca rosetta.</title>
        <authorList>
            <consortium name="The Broad Institute Genome Sequencing Platform"/>
            <person name="Russ C."/>
            <person name="Cuomo C."/>
            <person name="Burger G."/>
            <person name="Gray M.W."/>
            <person name="Holland P.W.H."/>
            <person name="King N."/>
            <person name="Lang F.B.F."/>
            <person name="Roger A.J."/>
            <person name="Ruiz-Trillo I."/>
            <person name="Young S.K."/>
            <person name="Zeng Q."/>
            <person name="Gargeya S."/>
            <person name="Alvarado L."/>
            <person name="Berlin A."/>
            <person name="Chapman S.B."/>
            <person name="Chen Z."/>
            <person name="Freedman E."/>
            <person name="Gellesch M."/>
            <person name="Goldberg J."/>
            <person name="Griggs A."/>
            <person name="Gujja S."/>
            <person name="Heilman E."/>
            <person name="Heiman D."/>
            <person name="Howarth C."/>
            <person name="Mehta T."/>
            <person name="Neiman D."/>
            <person name="Pearson M."/>
            <person name="Roberts A."/>
            <person name="Saif S."/>
            <person name="Shea T."/>
            <person name="Shenoy N."/>
            <person name="Sisk P."/>
            <person name="Stolte C."/>
            <person name="Sykes S."/>
            <person name="White J."/>
            <person name="Yandava C."/>
            <person name="Haas B."/>
            <person name="Nusbaum C."/>
            <person name="Birren B."/>
        </authorList>
    </citation>
    <scope>NUCLEOTIDE SEQUENCE [LARGE SCALE GENOMIC DNA]</scope>
    <source>
        <strain evidence="10">ATCC 50818</strain>
    </source>
</reference>
<keyword evidence="5" id="KW-0464">Manganese</keyword>
<dbReference type="Proteomes" id="UP000007799">
    <property type="component" value="Unassembled WGS sequence"/>
</dbReference>
<feature type="compositionally biased region" description="Basic residues" evidence="7">
    <location>
        <begin position="808"/>
        <end position="821"/>
    </location>
</feature>
<feature type="binding site" evidence="5">
    <location>
        <position position="43"/>
    </location>
    <ligand>
        <name>Mg(2+)</name>
        <dbReference type="ChEBI" id="CHEBI:18420"/>
        <label>1</label>
    </ligand>
</feature>
<keyword evidence="8" id="KW-0732">Signal</keyword>
<dbReference type="InParanoid" id="F2UNJ6"/>
<dbReference type="Pfam" id="PF03372">
    <property type="entry name" value="Exo_endo_phos"/>
    <property type="match status" value="1"/>
</dbReference>
<feature type="compositionally biased region" description="Low complexity" evidence="7">
    <location>
        <begin position="779"/>
        <end position="793"/>
    </location>
</feature>
<name>F2UNJ6_SALR5</name>
<evidence type="ECO:0000256" key="4">
    <source>
        <dbReference type="ARBA" id="ARBA00022842"/>
    </source>
</evidence>
<sequence>MMLHLVCWNVAGWATTVDCINRRHGDVATWLAKNKIDILCLQEVKVTASRLAEQPKLAGVTPALLEKYDCFFSCCSAGTSRGFNGVATFARKGLTISADPQPFADHALDCEGRAIVTVHDGFAILNVYVPNDGAGSRRLPFKMRFLRAMEDCMQRLRNRGFKVLAVGDFNIGRRPEDISWDHRILNVSSFMRMELPEADASRDERFLSSLFSAPCCSHCGWHGCLCLHCSPSSSRPGTTSAPSTSSAAPRTSTSSINGRASLSAQTSTQPSSLSTPLPPTPTPTPTTQAAQASTALSDPASSADPSAFAGGTNDDTSSATSPVPPPSSPSPSPSPSRRGVRRHGLCRFCHVHLHDDEAKRERKRIKHMRAALRQARALQGVLREHWPVVTHALSQRVVEEQEVTLKRTSKQVKYRVRVRGVQGRVRLGQPCETRARAEHMYTFEKRVIKDDDGTGDAYLVRGADEMCIADIVECLDKIAGVSLADWQQRCLGMFALPISSPPCVQWLNTLLEKRGCVDVFTSCYPNAQARFTCHDQYKNRRYENKGSRIDYIVLDGDWKHRVVCSPADLITSPDCPNPFCAMCALSAVTLNGRWKPAPFDGTGMVAGRQEDYEAHITRPRTGVVYTPPQYSDHLAIAVVLDLPALAPQRLSGDKATRGAQPHTAIKRISSFFSKRAKRQATADGQGGRPGDDVDAPTHANTVDEGDDQAQQRITGAEPAPSTPSALLAPCTPAPAIATSATTISAPASATTTPVATTIPGARASLDASASVSYSNDTQSPSLSSSCSSSSTSSAMTKKAKVATGTKAVKSKKPAPAKRKSSSSKQQAKKSAPPGQRKISAFYKQ</sequence>
<dbReference type="GO" id="GO:0008311">
    <property type="term" value="F:double-stranded DNA 3'-5' DNA exonuclease activity"/>
    <property type="evidence" value="ECO:0007669"/>
    <property type="project" value="TreeGrafter"/>
</dbReference>
<dbReference type="KEGG" id="sre:PTSG_12954"/>
<dbReference type="eggNOG" id="KOG1294">
    <property type="taxonomic scope" value="Eukaryota"/>
</dbReference>
<dbReference type="AlphaFoldDB" id="F2UNJ6"/>
<comment type="cofactor">
    <cofactor evidence="5">
        <name>Mg(2+)</name>
        <dbReference type="ChEBI" id="CHEBI:18420"/>
    </cofactor>
    <cofactor evidence="5">
        <name>Mn(2+)</name>
        <dbReference type="ChEBI" id="CHEBI:29035"/>
    </cofactor>
    <text evidence="5">Probably binds two magnesium or manganese ions per subunit.</text>
</comment>
<dbReference type="PANTHER" id="PTHR22748">
    <property type="entry name" value="AP ENDONUCLEASE"/>
    <property type="match status" value="1"/>
</dbReference>
<evidence type="ECO:0000256" key="7">
    <source>
        <dbReference type="SAM" id="MobiDB-lite"/>
    </source>
</evidence>
<feature type="compositionally biased region" description="Low complexity" evidence="7">
    <location>
        <begin position="285"/>
        <end position="307"/>
    </location>
</feature>
<dbReference type="GO" id="GO:0005634">
    <property type="term" value="C:nucleus"/>
    <property type="evidence" value="ECO:0007669"/>
    <property type="project" value="TreeGrafter"/>
</dbReference>
<dbReference type="GO" id="GO:0003906">
    <property type="term" value="F:DNA-(apurinic or apyrimidinic site) endonuclease activity"/>
    <property type="evidence" value="ECO:0007669"/>
    <property type="project" value="TreeGrafter"/>
</dbReference>
<feature type="domain" description="Endonuclease/exonuclease/phosphatase" evidence="9">
    <location>
        <begin position="8"/>
        <end position="199"/>
    </location>
</feature>
<keyword evidence="4 5" id="KW-0460">Magnesium</keyword>
<feature type="binding site" evidence="5">
    <location>
        <position position="170"/>
    </location>
    <ligand>
        <name>Mg(2+)</name>
        <dbReference type="ChEBI" id="CHEBI:18420"/>
        <label>1</label>
    </ligand>
</feature>
<keyword evidence="3" id="KW-0378">Hydrolase</keyword>
<feature type="site" description="Transition state stabilizer" evidence="6">
    <location>
        <position position="170"/>
    </location>
</feature>
<feature type="compositionally biased region" description="Low complexity" evidence="7">
    <location>
        <begin position="822"/>
        <end position="833"/>
    </location>
</feature>
<keyword evidence="11" id="KW-1185">Reference proteome</keyword>
<gene>
    <name evidence="10" type="ORF">PTSG_12954</name>
</gene>
<evidence type="ECO:0000313" key="11">
    <source>
        <dbReference type="Proteomes" id="UP000007799"/>
    </source>
</evidence>
<evidence type="ECO:0000256" key="2">
    <source>
        <dbReference type="ARBA" id="ARBA00022723"/>
    </source>
</evidence>
<dbReference type="GO" id="GO:0046872">
    <property type="term" value="F:metal ion binding"/>
    <property type="evidence" value="ECO:0007669"/>
    <property type="project" value="UniProtKB-KW"/>
</dbReference>
<feature type="compositionally biased region" description="Low complexity" evidence="7">
    <location>
        <begin position="235"/>
        <end position="275"/>
    </location>
</feature>
<evidence type="ECO:0000259" key="9">
    <source>
        <dbReference type="Pfam" id="PF03372"/>
    </source>
</evidence>
<comment type="similarity">
    <text evidence="1">Belongs to the DNA repair enzymes AP/ExoA family.</text>
</comment>
<dbReference type="OMA" id="VENISWQ"/>
<evidence type="ECO:0000313" key="10">
    <source>
        <dbReference type="EMBL" id="EGD79201.1"/>
    </source>
</evidence>
<keyword evidence="2 5" id="KW-0479">Metal-binding</keyword>
<feature type="chain" id="PRO_5003290842" description="Endonuclease/exonuclease/phosphatase domain-containing protein" evidence="8">
    <location>
        <begin position="20"/>
        <end position="844"/>
    </location>
</feature>
<dbReference type="InterPro" id="IPR036691">
    <property type="entry name" value="Endo/exonu/phosph_ase_sf"/>
</dbReference>
<dbReference type="RefSeq" id="XP_004989286.1">
    <property type="nucleotide sequence ID" value="XM_004989229.1"/>
</dbReference>
<dbReference type="Gene3D" id="3.60.10.10">
    <property type="entry name" value="Endonuclease/exonuclease/phosphatase"/>
    <property type="match status" value="2"/>
</dbReference>
<feature type="region of interest" description="Disordered" evidence="7">
    <location>
        <begin position="673"/>
        <end position="709"/>
    </location>
</feature>
<feature type="region of interest" description="Disordered" evidence="7">
    <location>
        <begin position="235"/>
        <end position="340"/>
    </location>
</feature>
<organism evidence="11">
    <name type="scientific">Salpingoeca rosetta (strain ATCC 50818 / BSB-021)</name>
    <dbReference type="NCBI Taxonomy" id="946362"/>
    <lineage>
        <taxon>Eukaryota</taxon>
        <taxon>Choanoflagellata</taxon>
        <taxon>Craspedida</taxon>
        <taxon>Salpingoecidae</taxon>
        <taxon>Salpingoeca</taxon>
    </lineage>
</organism>
<evidence type="ECO:0000256" key="8">
    <source>
        <dbReference type="SAM" id="SignalP"/>
    </source>
</evidence>
<protein>
    <recommendedName>
        <fullName evidence="9">Endonuclease/exonuclease/phosphatase domain-containing protein</fullName>
    </recommendedName>
</protein>
<proteinExistence type="inferred from homology"/>
<dbReference type="EMBL" id="GL832984">
    <property type="protein sequence ID" value="EGD79201.1"/>
    <property type="molecule type" value="Genomic_DNA"/>
</dbReference>
<feature type="signal peptide" evidence="8">
    <location>
        <begin position="1"/>
        <end position="19"/>
    </location>
</feature>
<feature type="binding site" evidence="5">
    <location>
        <position position="168"/>
    </location>
    <ligand>
        <name>Mg(2+)</name>
        <dbReference type="ChEBI" id="CHEBI:18420"/>
        <label>1</label>
    </ligand>
</feature>
<dbReference type="STRING" id="946362.F2UNJ6"/>
<dbReference type="OrthoDB" id="498125at2759"/>
<evidence type="ECO:0000256" key="3">
    <source>
        <dbReference type="ARBA" id="ARBA00022801"/>
    </source>
</evidence>